<feature type="region of interest" description="Disordered" evidence="2">
    <location>
        <begin position="825"/>
        <end position="893"/>
    </location>
</feature>
<dbReference type="SUPFAM" id="SSF50729">
    <property type="entry name" value="PH domain-like"/>
    <property type="match status" value="1"/>
</dbReference>
<sequence>MNTSRQYNLEQQQLYQQQLQQQQIHAGYGANARPGSTLAQKSRGSIASTNPGGSTSPVPASSLLVPGGRPLPRTPGQKHHSTLDSSPSSYSTSSSGYSNHNSSTGHIQAHDSNNSNSTSGNDIKSATFSKAHTSWVQPKTSSSTPSSHPSQGNKVNTTSLGDYLSSNLLGKRTSQHLQLQPPKDTDLDNESYYAALTRPISPTMIMNYIPPPVTSATTTSSNGRPLSATAALSASFNGLATSTTQPLHQGGKGAYLPTHQKSQEYGSVNMMSASTPSGARDQGAKGNSHSSPSVADDPSTSRFARRGPLVGQDSNNSTTVADQGYRATQSRRESVSYNDLGSRQRSPSGYRSDNPSTTDSAILQVAREGWLWRRGNLLTWKRCYAVGRHRADSHPGILTLFKDNEHMFPIKTIDMAECFEVQVKAMDARASGRFEFKIVTRKEETWFATDTMTERTGWIDALNSLMARAVGASLMNLETKLNKIRHRNNSLEYAQTGSTDKSSLDDQLQFVQQDLASREQLLSQREEDLERKRIESMLIQLEAWRSAAKVTVNQHYAVRDQLLERVMKTARTVQELLERAKMHLETGSDQVLEITKSHLECLKMHTSDPALSAASFKMIKSILVGLTVNLDTRSSEMKRVLLVTEQYVASARGSSGLLSTSSPASPKASPLSFRDRRMSVGGPMGFSHPPPASSSALSVGISVHLLQIREKYKETLDLLEDHSHRLKRILERTDLSSQESMRKFPDEVRETLKGLLKMPNYVFAPCLPDQPLPGAADTFYREDLVQIQQWGHAMIKKGQGLNGLSAAVQQAVGEMLAMPVNRMPASSSLENDESDETEKKDPASLLEKDVTLKSSPPTSMRASQLLSSPTAEKNTSSASDRVSPTPLAESFSTSNLNPSLSLLQLPEPLTSFLLPDTGELTQKLRDTILPEFDHLSIKQDESLQSMTMLLNQVSALVVKQLTEIKESTVAQRQEFEELKDEIIDVMQLSATDPNSAQREVSVLSDIRSKLAEISGQLVKVQNQNQGQIANYGFRKLGSAGGIPSAATATGISLLQRSASTMVHSSLNGPHPFYHTIDSGSRQQLKQRLQPPSFHRSQDSGKESLSLTGGVAALSNESGPSGRHPKIAGMARMFEDDDIRVDYGQDQYHQQRVVSKLDQLMLLLEFVNTAQCRMMAYQDLEYDRKVIPGASIDDGRMMAVQEHMEQMDRKLDMQMYLLRHLVGLRRVSSPSLVEIDKEETGALVGELLEGDHPEKESQDTDTVGIVSGNLVPDISDDELTLVEVLDRLDLQVIPSVRDQSERICELSDQLSEMKHQLDEQHRRLEQSQNQHPTTPQLLARSPSQPLQQQSSGGASDMDANPASWRASLRPSNSVGSAHAGFLDRERDRSLKNSQRLLATNGGSQVNIQESFLVSSKTSNRIAEMLEKMDAKMGRVIDEQMARLEKSNKEMLARVYEMLEPDDEEEIQQQEQGQSKRSLLWESVSGSLAADTLASQRVQALERLVASQGEQQDQVQRGNEALWSQHTQELKTLLENLAGSQTPPQPKGLDSDNTDAVSDWEKPLDKIKELIVFESDRTETNLNDQRNEVLDKLAEVVSTLKESDVAGSMRNGELKEGLAEIREWIVHHSRMQTENLREIVLSTTTGTHRPTGVGPSSFMDHTASALELNAIKDSTDLASHLSSTEPLPPKPSEIQELREQLEMFTKVQMATFSELADNVSGVEKMMRDMSRMMGVRRGGTILRKKEADAGRAMLAMEVKETIQEVITRMQPSPSLGHISTAPSTVKKGPGAPLSSPRGSFDEPTTPTKEGGSGIFKYLYQPRRASSTFTSSTTSVGAVPSSALPPLAAPTTATTTASVTSRVVGGGPCSTASSVLDLEDDEQNDSRDADHHGLFMCRQKSVHSSKQEQESLEWYQDHLELLYKRRLLAEIEVEKLNVEKEKLRKEKHELQEEVEQLRREKQELMQGKETPINGLSSAAVSSQWLEQILADRVAMLLKGTGQREGRNQHMDIDGQGGPMDRTEPQSSPQTPSPHPSQ</sequence>
<evidence type="ECO:0000256" key="1">
    <source>
        <dbReference type="SAM" id="Coils"/>
    </source>
</evidence>
<comment type="caution">
    <text evidence="4">The sequence shown here is derived from an EMBL/GenBank/DDBJ whole genome shotgun (WGS) entry which is preliminary data.</text>
</comment>
<feature type="compositionally biased region" description="Low complexity" evidence="2">
    <location>
        <begin position="1334"/>
        <end position="1354"/>
    </location>
</feature>
<dbReference type="Pfam" id="PF00169">
    <property type="entry name" value="PH"/>
    <property type="match status" value="1"/>
</dbReference>
<feature type="compositionally biased region" description="Low complexity" evidence="2">
    <location>
        <begin position="654"/>
        <end position="672"/>
    </location>
</feature>
<feature type="compositionally biased region" description="Polar residues" evidence="2">
    <location>
        <begin position="122"/>
        <end position="139"/>
    </location>
</feature>
<feature type="compositionally biased region" description="Polar residues" evidence="2">
    <location>
        <begin position="37"/>
        <end position="59"/>
    </location>
</feature>
<feature type="compositionally biased region" description="Basic and acidic residues" evidence="2">
    <location>
        <begin position="1313"/>
        <end position="1324"/>
    </location>
</feature>
<protein>
    <recommendedName>
        <fullName evidence="3">PH domain-containing protein</fullName>
    </recommendedName>
</protein>
<reference evidence="4" key="1">
    <citation type="journal article" date="2020" name="Fungal Divers.">
        <title>Resolving the Mortierellaceae phylogeny through synthesis of multi-gene phylogenetics and phylogenomics.</title>
        <authorList>
            <person name="Vandepol N."/>
            <person name="Liber J."/>
            <person name="Desiro A."/>
            <person name="Na H."/>
            <person name="Kennedy M."/>
            <person name="Barry K."/>
            <person name="Grigoriev I.V."/>
            <person name="Miller A.N."/>
            <person name="O'Donnell K."/>
            <person name="Stajich J.E."/>
            <person name="Bonito G."/>
        </authorList>
    </citation>
    <scope>NUCLEOTIDE SEQUENCE</scope>
    <source>
        <strain evidence="4">NVP1</strain>
    </source>
</reference>
<feature type="compositionally biased region" description="Low complexity" evidence="2">
    <location>
        <begin position="85"/>
        <end position="121"/>
    </location>
</feature>
<feature type="compositionally biased region" description="Polar residues" evidence="2">
    <location>
        <begin position="285"/>
        <end position="302"/>
    </location>
</feature>
<keyword evidence="5" id="KW-1185">Reference proteome</keyword>
<feature type="compositionally biased region" description="Polar residues" evidence="2">
    <location>
        <begin position="1077"/>
        <end position="1086"/>
    </location>
</feature>
<feature type="coiled-coil region" evidence="1">
    <location>
        <begin position="961"/>
        <end position="1023"/>
    </location>
</feature>
<evidence type="ECO:0000313" key="4">
    <source>
        <dbReference type="EMBL" id="KAF9336219.1"/>
    </source>
</evidence>
<feature type="compositionally biased region" description="Polar residues" evidence="2">
    <location>
        <begin position="151"/>
        <end position="162"/>
    </location>
</feature>
<evidence type="ECO:0000256" key="2">
    <source>
        <dbReference type="SAM" id="MobiDB-lite"/>
    </source>
</evidence>
<dbReference type="PROSITE" id="PS50003">
    <property type="entry name" value="PH_DOMAIN"/>
    <property type="match status" value="1"/>
</dbReference>
<evidence type="ECO:0000259" key="3">
    <source>
        <dbReference type="PROSITE" id="PS50003"/>
    </source>
</evidence>
<feature type="region of interest" description="Disordered" evidence="2">
    <location>
        <begin position="1770"/>
        <end position="1811"/>
    </location>
</feature>
<feature type="compositionally biased region" description="Polar residues" evidence="2">
    <location>
        <begin position="312"/>
        <end position="321"/>
    </location>
</feature>
<dbReference type="CDD" id="cd00821">
    <property type="entry name" value="PH"/>
    <property type="match status" value="1"/>
</dbReference>
<feature type="region of interest" description="Disordered" evidence="2">
    <location>
        <begin position="654"/>
        <end position="674"/>
    </location>
</feature>
<feature type="region of interest" description="Disordered" evidence="2">
    <location>
        <begin position="20"/>
        <end position="162"/>
    </location>
</feature>
<dbReference type="InterPro" id="IPR001849">
    <property type="entry name" value="PH_domain"/>
</dbReference>
<dbReference type="EMBL" id="JAAAUY010000068">
    <property type="protein sequence ID" value="KAF9336219.1"/>
    <property type="molecule type" value="Genomic_DNA"/>
</dbReference>
<dbReference type="Proteomes" id="UP000696485">
    <property type="component" value="Unassembled WGS sequence"/>
</dbReference>
<keyword evidence="1" id="KW-0175">Coiled coil</keyword>
<feature type="region of interest" description="Disordered" evidence="2">
    <location>
        <begin position="1313"/>
        <end position="1376"/>
    </location>
</feature>
<evidence type="ECO:0000313" key="5">
    <source>
        <dbReference type="Proteomes" id="UP000696485"/>
    </source>
</evidence>
<feature type="compositionally biased region" description="Low complexity" evidence="2">
    <location>
        <begin position="140"/>
        <end position="150"/>
    </location>
</feature>
<feature type="compositionally biased region" description="Basic and acidic residues" evidence="2">
    <location>
        <begin position="837"/>
        <end position="851"/>
    </location>
</feature>
<organism evidence="4 5">
    <name type="scientific">Podila minutissima</name>
    <dbReference type="NCBI Taxonomy" id="64525"/>
    <lineage>
        <taxon>Eukaryota</taxon>
        <taxon>Fungi</taxon>
        <taxon>Fungi incertae sedis</taxon>
        <taxon>Mucoromycota</taxon>
        <taxon>Mortierellomycotina</taxon>
        <taxon>Mortierellomycetes</taxon>
        <taxon>Mortierellales</taxon>
        <taxon>Mortierellaceae</taxon>
        <taxon>Podila</taxon>
    </lineage>
</organism>
<name>A0A9P5STH1_9FUNG</name>
<dbReference type="SMART" id="SM00233">
    <property type="entry name" value="PH"/>
    <property type="match status" value="1"/>
</dbReference>
<proteinExistence type="predicted"/>
<feature type="compositionally biased region" description="Polar residues" evidence="2">
    <location>
        <begin position="335"/>
        <end position="357"/>
    </location>
</feature>
<feature type="compositionally biased region" description="Basic and acidic residues" evidence="2">
    <location>
        <begin position="1998"/>
        <end position="2009"/>
    </location>
</feature>
<feature type="coiled-coil region" evidence="1">
    <location>
        <begin position="1923"/>
        <end position="1967"/>
    </location>
</feature>
<feature type="domain" description="PH" evidence="3">
    <location>
        <begin position="364"/>
        <end position="467"/>
    </location>
</feature>
<feature type="region of interest" description="Disordered" evidence="2">
    <location>
        <begin position="269"/>
        <end position="357"/>
    </location>
</feature>
<gene>
    <name evidence="4" type="ORF">BG006_009383</name>
</gene>
<accession>A0A9P5STH1</accession>
<dbReference type="Gene3D" id="2.30.29.30">
    <property type="entry name" value="Pleckstrin-homology domain (PH domain)/Phosphotyrosine-binding domain (PTB)"/>
    <property type="match status" value="1"/>
</dbReference>
<feature type="compositionally biased region" description="Polar residues" evidence="2">
    <location>
        <begin position="852"/>
        <end position="882"/>
    </location>
</feature>
<dbReference type="InterPro" id="IPR011993">
    <property type="entry name" value="PH-like_dom_sf"/>
</dbReference>
<feature type="region of interest" description="Disordered" evidence="2">
    <location>
        <begin position="1070"/>
        <end position="1105"/>
    </location>
</feature>
<feature type="region of interest" description="Disordered" evidence="2">
    <location>
        <begin position="1996"/>
        <end position="2034"/>
    </location>
</feature>